<dbReference type="AlphaFoldDB" id="A0A1T3MH02"/>
<name>A0A1T3MH02_9FLAO</name>
<protein>
    <recommendedName>
        <fullName evidence="4">Bacterial surface antigen (D15) domain-containing protein</fullName>
    </recommendedName>
</protein>
<feature type="chain" id="PRO_5013340980" description="Bacterial surface antigen (D15) domain-containing protein" evidence="1">
    <location>
        <begin position="19"/>
        <end position="409"/>
    </location>
</feature>
<sequence length="409" mass="46388">MIRIFIFFLFCAPFFGGAQNVSTVNKSDSVVNSRQVEQKDVEDIIRKIFHKKKKKDTATVKKFNWAILPAAGYTLQTGFAGVISANIGFYKSKLADQKISTINTSYTYSQHKQSILPLYINIWTKNNKINLISDFKYLNYPSEVYGLGGKKISVNANSNTGYTVNFQSIKLHQSIMFAIGKNLYAGGGIFYDQFWNIKISDTLGKHITHLLNRDLGTAERASGIALKLLYDNRLNQINPKNGEYISISYRPNFTFIGSDSNWATIQIDARKYIRFPANSQNTFAFWGFAWLTASKQPPPYLMLPSTAWDDQYNTGRGYIQSRFRGKNMFYYENEYRFAITRNGLIGGVIFGNMEAFSAELSSEFKKPQIGYGAGIRIKLNKHSDTNLCIDYGFGQGNSRGFFVNLGEVF</sequence>
<proteinExistence type="predicted"/>
<reference evidence="2 3" key="1">
    <citation type="submission" date="2016-06" db="EMBL/GenBank/DDBJ databases">
        <title>Revisiting the taxonomy of the Elizabethkingia Genus based on Whole-Genome Sequencing, Optical Mapping, and MALDI-TOF.</title>
        <authorList>
            <person name="Nicholson A.C."/>
        </authorList>
    </citation>
    <scope>NUCLEOTIDE SEQUENCE [LARGE SCALE GENOMIC DNA]</scope>
    <source>
        <strain evidence="2 3">G4070</strain>
    </source>
</reference>
<evidence type="ECO:0008006" key="4">
    <source>
        <dbReference type="Google" id="ProtNLM"/>
    </source>
</evidence>
<feature type="signal peptide" evidence="1">
    <location>
        <begin position="1"/>
        <end position="18"/>
    </location>
</feature>
<comment type="caution">
    <text evidence="2">The sequence shown here is derived from an EMBL/GenBank/DDBJ whole genome shotgun (WGS) entry which is preliminary data.</text>
</comment>
<gene>
    <name evidence="2" type="ORF">BAZ10_06525</name>
</gene>
<evidence type="ECO:0000313" key="2">
    <source>
        <dbReference type="EMBL" id="OPC63729.1"/>
    </source>
</evidence>
<dbReference type="RefSeq" id="WP_078772333.1">
    <property type="nucleotide sequence ID" value="NZ_CBCSBR010000033.1"/>
</dbReference>
<dbReference type="Gene3D" id="2.40.160.50">
    <property type="entry name" value="membrane protein fhac: a member of the omp85/tpsb transporter family"/>
    <property type="match status" value="1"/>
</dbReference>
<dbReference type="EMBL" id="MAHX01000016">
    <property type="protein sequence ID" value="OPC63729.1"/>
    <property type="molecule type" value="Genomic_DNA"/>
</dbReference>
<dbReference type="Proteomes" id="UP000190813">
    <property type="component" value="Unassembled WGS sequence"/>
</dbReference>
<keyword evidence="1" id="KW-0732">Signal</keyword>
<organism evidence="2 3">
    <name type="scientific">Elizabethkingia occulta</name>
    <dbReference type="NCBI Taxonomy" id="1867263"/>
    <lineage>
        <taxon>Bacteria</taxon>
        <taxon>Pseudomonadati</taxon>
        <taxon>Bacteroidota</taxon>
        <taxon>Flavobacteriia</taxon>
        <taxon>Flavobacteriales</taxon>
        <taxon>Weeksellaceae</taxon>
        <taxon>Elizabethkingia</taxon>
    </lineage>
</organism>
<evidence type="ECO:0000256" key="1">
    <source>
        <dbReference type="SAM" id="SignalP"/>
    </source>
</evidence>
<accession>A0A1T3MH02</accession>
<keyword evidence="3" id="KW-1185">Reference proteome</keyword>
<evidence type="ECO:0000313" key="3">
    <source>
        <dbReference type="Proteomes" id="UP000190813"/>
    </source>
</evidence>